<sequence>MTCYGFRGNSSSLFTAITSCNPSSRPSYVVRVCLLVSLAATLTNATGILRLVHPATVPGWFERFPNSRILLNRDYFNYLYRRLILRDPYWYRRLNVHRHIYPGYIRRQRIINPGYYRQNVRVLAPQVHHHHDHPHLIGKTDTFVRYSSPTISRYNTPWDRVSSSYQDFGDVHTPSIYDRHVHTDGAIYDDIGSAGIYDQEVYPEVVGRISGGSLGLGSVGVQTAAILPRTQLPNPHQHLVGKADTFVRYSSPDVSKYNTPWQRVSSQYQDYGEVGDRAVGTGLYDGALGGGLAGGLGGGLAGGLGGGLAGGLGGGLGGLGSGFSADFGAGGAGFNAGFGTYSEYGGQEIPNPERYI</sequence>
<proteinExistence type="predicted"/>
<dbReference type="GeneID" id="111107575"/>
<dbReference type="RefSeq" id="XP_022298553.1">
    <property type="nucleotide sequence ID" value="XM_022442845.1"/>
</dbReference>
<dbReference type="AlphaFoldDB" id="A0A8B8B621"/>
<protein>
    <submittedName>
        <fullName evidence="2">Uncharacterized protein LOC111107575</fullName>
    </submittedName>
</protein>
<reference evidence="1" key="1">
    <citation type="submission" date="2024-06" db="UniProtKB">
        <authorList>
            <consortium name="RefSeq"/>
        </authorList>
    </citation>
    <scope>NUCLEOTIDE SEQUENCE [LARGE SCALE GENOMIC DNA]</scope>
</reference>
<name>A0A8B8B621_CRAVI</name>
<dbReference type="OrthoDB" id="6159887at2759"/>
<dbReference type="KEGG" id="cvn:111107575"/>
<organism evidence="1 2">
    <name type="scientific">Crassostrea virginica</name>
    <name type="common">Eastern oyster</name>
    <dbReference type="NCBI Taxonomy" id="6565"/>
    <lineage>
        <taxon>Eukaryota</taxon>
        <taxon>Metazoa</taxon>
        <taxon>Spiralia</taxon>
        <taxon>Lophotrochozoa</taxon>
        <taxon>Mollusca</taxon>
        <taxon>Bivalvia</taxon>
        <taxon>Autobranchia</taxon>
        <taxon>Pteriomorphia</taxon>
        <taxon>Ostreida</taxon>
        <taxon>Ostreoidea</taxon>
        <taxon>Ostreidae</taxon>
        <taxon>Crassostrea</taxon>
    </lineage>
</organism>
<keyword evidence="1" id="KW-1185">Reference proteome</keyword>
<dbReference type="Proteomes" id="UP000694844">
    <property type="component" value="Chromosome 1"/>
</dbReference>
<evidence type="ECO:0000313" key="1">
    <source>
        <dbReference type="Proteomes" id="UP000694844"/>
    </source>
</evidence>
<gene>
    <name evidence="2" type="primary">LOC111107575</name>
</gene>
<reference evidence="2" key="2">
    <citation type="submission" date="2025-08" db="UniProtKB">
        <authorList>
            <consortium name="RefSeq"/>
        </authorList>
    </citation>
    <scope>IDENTIFICATION</scope>
    <source>
        <tissue evidence="2">Whole sample</tissue>
    </source>
</reference>
<dbReference type="PROSITE" id="PS51257">
    <property type="entry name" value="PROKAR_LIPOPROTEIN"/>
    <property type="match status" value="1"/>
</dbReference>
<accession>A0A8B8B621</accession>
<evidence type="ECO:0000313" key="2">
    <source>
        <dbReference type="RefSeq" id="XP_022298553.1"/>
    </source>
</evidence>